<sequence>MQDNSSLNLGQKKVVFFGMLVRDMGRDPDKSRSRNPGQWNKYKYKFLKVR</sequence>
<reference evidence="1" key="2">
    <citation type="journal article" date="2015" name="Data Brief">
        <title>Shoot transcriptome of the giant reed, Arundo donax.</title>
        <authorList>
            <person name="Barrero R.A."/>
            <person name="Guerrero F.D."/>
            <person name="Moolhuijzen P."/>
            <person name="Goolsby J.A."/>
            <person name="Tidwell J."/>
            <person name="Bellgard S.E."/>
            <person name="Bellgard M.I."/>
        </authorList>
    </citation>
    <scope>NUCLEOTIDE SEQUENCE</scope>
    <source>
        <tissue evidence="1">Shoot tissue taken approximately 20 cm above the soil surface</tissue>
    </source>
</reference>
<protein>
    <submittedName>
        <fullName evidence="1">Uncharacterized protein</fullName>
    </submittedName>
</protein>
<accession>A0A0A9BX44</accession>
<name>A0A0A9BX44_ARUDO</name>
<evidence type="ECO:0000313" key="1">
    <source>
        <dbReference type="EMBL" id="JAD63837.1"/>
    </source>
</evidence>
<reference evidence="1" key="1">
    <citation type="submission" date="2014-09" db="EMBL/GenBank/DDBJ databases">
        <authorList>
            <person name="Magalhaes I.L.F."/>
            <person name="Oliveira U."/>
            <person name="Santos F.R."/>
            <person name="Vidigal T.H.D.A."/>
            <person name="Brescovit A.D."/>
            <person name="Santos A.J."/>
        </authorList>
    </citation>
    <scope>NUCLEOTIDE SEQUENCE</scope>
    <source>
        <tissue evidence="1">Shoot tissue taken approximately 20 cm above the soil surface</tissue>
    </source>
</reference>
<organism evidence="1">
    <name type="scientific">Arundo donax</name>
    <name type="common">Giant reed</name>
    <name type="synonym">Donax arundinaceus</name>
    <dbReference type="NCBI Taxonomy" id="35708"/>
    <lineage>
        <taxon>Eukaryota</taxon>
        <taxon>Viridiplantae</taxon>
        <taxon>Streptophyta</taxon>
        <taxon>Embryophyta</taxon>
        <taxon>Tracheophyta</taxon>
        <taxon>Spermatophyta</taxon>
        <taxon>Magnoliopsida</taxon>
        <taxon>Liliopsida</taxon>
        <taxon>Poales</taxon>
        <taxon>Poaceae</taxon>
        <taxon>PACMAD clade</taxon>
        <taxon>Arundinoideae</taxon>
        <taxon>Arundineae</taxon>
        <taxon>Arundo</taxon>
    </lineage>
</organism>
<dbReference type="AlphaFoldDB" id="A0A0A9BX44"/>
<dbReference type="EMBL" id="GBRH01234058">
    <property type="protein sequence ID" value="JAD63837.1"/>
    <property type="molecule type" value="Transcribed_RNA"/>
</dbReference>
<proteinExistence type="predicted"/>